<dbReference type="InterPro" id="IPR050746">
    <property type="entry name" value="DAACS"/>
</dbReference>
<dbReference type="Gene3D" id="1.10.3860.10">
    <property type="entry name" value="Sodium:dicarboxylate symporter"/>
    <property type="match status" value="1"/>
</dbReference>
<feature type="transmembrane region" description="Helical" evidence="6">
    <location>
        <begin position="109"/>
        <end position="132"/>
    </location>
</feature>
<evidence type="ECO:0000256" key="1">
    <source>
        <dbReference type="ARBA" id="ARBA00004141"/>
    </source>
</evidence>
<dbReference type="InterPro" id="IPR036458">
    <property type="entry name" value="Na:dicarbo_symporter_sf"/>
</dbReference>
<keyword evidence="2 6" id="KW-0813">Transport</keyword>
<keyword evidence="5 6" id="KW-0472">Membrane</keyword>
<evidence type="ECO:0000313" key="8">
    <source>
        <dbReference type="WBParaSite" id="HDID_0000652301-mRNA-1"/>
    </source>
</evidence>
<feature type="transmembrane region" description="Helical" evidence="6">
    <location>
        <begin position="181"/>
        <end position="210"/>
    </location>
</feature>
<sequence length="275" mass="29983">LIGVLFCSLVFGLAANAAKEKGEPFKRFFYSLGEVVMLLMQKFLLITPIGVMFMVMSSIAGVDDISKTFISLGFFVLLNFVGQLTHLIFLILSLVVLCKNPFRILKYSFPAYFIAFATTSAVVCLPKAFIAADKYGIPKSISRFVLPFAGTMKTDASAIFIASACLFVAQQDNVELDVGKVVIIVILTFAYVTALPNIPSASVVAVVTILGSIGINEKGASLLYAVEFINDRLRSGNVALSHLYCTAFTYHAVEKDFAKNTDSESESKETNDWTN</sequence>
<organism evidence="8">
    <name type="scientific">Hymenolepis diminuta</name>
    <name type="common">Rat tapeworm</name>
    <dbReference type="NCBI Taxonomy" id="6216"/>
    <lineage>
        <taxon>Eukaryota</taxon>
        <taxon>Metazoa</taxon>
        <taxon>Spiralia</taxon>
        <taxon>Lophotrochozoa</taxon>
        <taxon>Platyhelminthes</taxon>
        <taxon>Cestoda</taxon>
        <taxon>Eucestoda</taxon>
        <taxon>Cyclophyllidea</taxon>
        <taxon>Hymenolepididae</taxon>
        <taxon>Hymenolepis</taxon>
    </lineage>
</organism>
<evidence type="ECO:0000256" key="4">
    <source>
        <dbReference type="ARBA" id="ARBA00022989"/>
    </source>
</evidence>
<dbReference type="GO" id="GO:0005886">
    <property type="term" value="C:plasma membrane"/>
    <property type="evidence" value="ECO:0007669"/>
    <property type="project" value="TreeGrafter"/>
</dbReference>
<name>A0A0R3SNK8_HYMDI</name>
<dbReference type="STRING" id="6216.A0A0R3SNK8"/>
<dbReference type="SUPFAM" id="SSF118215">
    <property type="entry name" value="Proton glutamate symport protein"/>
    <property type="match status" value="1"/>
</dbReference>
<feature type="chain" id="PRO_5006448362" description="Amino acid transporter" evidence="7">
    <location>
        <begin position="18"/>
        <end position="275"/>
    </location>
</feature>
<evidence type="ECO:0000256" key="7">
    <source>
        <dbReference type="SAM" id="SignalP"/>
    </source>
</evidence>
<evidence type="ECO:0000256" key="3">
    <source>
        <dbReference type="ARBA" id="ARBA00022692"/>
    </source>
</evidence>
<dbReference type="InterPro" id="IPR001991">
    <property type="entry name" value="Na-dicarboxylate_symporter"/>
</dbReference>
<keyword evidence="3 6" id="KW-0812">Transmembrane</keyword>
<dbReference type="AlphaFoldDB" id="A0A0R3SNK8"/>
<feature type="signal peptide" evidence="7">
    <location>
        <begin position="1"/>
        <end position="17"/>
    </location>
</feature>
<accession>A0A0R3SNK8</accession>
<dbReference type="GO" id="GO:0015501">
    <property type="term" value="F:glutamate:sodium symporter activity"/>
    <property type="evidence" value="ECO:0007669"/>
    <property type="project" value="TreeGrafter"/>
</dbReference>
<evidence type="ECO:0000256" key="2">
    <source>
        <dbReference type="ARBA" id="ARBA00022448"/>
    </source>
</evidence>
<evidence type="ECO:0000256" key="5">
    <source>
        <dbReference type="ARBA" id="ARBA00023136"/>
    </source>
</evidence>
<dbReference type="Pfam" id="PF00375">
    <property type="entry name" value="SDF"/>
    <property type="match status" value="1"/>
</dbReference>
<feature type="transmembrane region" description="Helical" evidence="6">
    <location>
        <begin position="74"/>
        <end position="97"/>
    </location>
</feature>
<comment type="subcellular location">
    <subcellularLocation>
        <location evidence="1 6">Membrane</location>
        <topology evidence="1 6">Multi-pass membrane protein</topology>
    </subcellularLocation>
</comment>
<feature type="transmembrane region" description="Helical" evidence="6">
    <location>
        <begin position="41"/>
        <end position="62"/>
    </location>
</feature>
<dbReference type="PANTHER" id="PTHR11958:SF63">
    <property type="entry name" value="AMINO ACID TRANSPORTER"/>
    <property type="match status" value="1"/>
</dbReference>
<protein>
    <recommendedName>
        <fullName evidence="6">Amino acid transporter</fullName>
    </recommendedName>
</protein>
<feature type="transmembrane region" description="Helical" evidence="6">
    <location>
        <begin position="144"/>
        <end position="169"/>
    </location>
</feature>
<dbReference type="GO" id="GO:0015175">
    <property type="term" value="F:neutral L-amino acid transmembrane transporter activity"/>
    <property type="evidence" value="ECO:0007669"/>
    <property type="project" value="TreeGrafter"/>
</dbReference>
<comment type="similarity">
    <text evidence="6">Belongs to the dicarboxylate/amino acid:cation symporter (DAACS) (TC 2.A.23) family.</text>
</comment>
<keyword evidence="7" id="KW-0732">Signal</keyword>
<dbReference type="PANTHER" id="PTHR11958">
    <property type="entry name" value="SODIUM/DICARBOXYLATE SYMPORTER-RELATED"/>
    <property type="match status" value="1"/>
</dbReference>
<dbReference type="PRINTS" id="PR00173">
    <property type="entry name" value="EDTRNSPORT"/>
</dbReference>
<reference evidence="8" key="1">
    <citation type="submission" date="2017-02" db="UniProtKB">
        <authorList>
            <consortium name="WormBaseParasite"/>
        </authorList>
    </citation>
    <scope>IDENTIFICATION</scope>
</reference>
<keyword evidence="4 6" id="KW-1133">Transmembrane helix</keyword>
<evidence type="ECO:0000256" key="6">
    <source>
        <dbReference type="RuleBase" id="RU361216"/>
    </source>
</evidence>
<dbReference type="GO" id="GO:0005313">
    <property type="term" value="F:L-glutamate transmembrane transporter activity"/>
    <property type="evidence" value="ECO:0007669"/>
    <property type="project" value="TreeGrafter"/>
</dbReference>
<keyword evidence="6" id="KW-0769">Symport</keyword>
<proteinExistence type="inferred from homology"/>
<dbReference type="WBParaSite" id="HDID_0000652301-mRNA-1">
    <property type="protein sequence ID" value="HDID_0000652301-mRNA-1"/>
    <property type="gene ID" value="HDID_0000652301"/>
</dbReference>